<dbReference type="SUPFAM" id="SSF54928">
    <property type="entry name" value="RNA-binding domain, RBD"/>
    <property type="match status" value="1"/>
</dbReference>
<dbReference type="GeneID" id="40316949"/>
<dbReference type="EMBL" id="MKKU01000153">
    <property type="protein sequence ID" value="RNF21602.1"/>
    <property type="molecule type" value="Genomic_DNA"/>
</dbReference>
<dbReference type="OrthoDB" id="272506at2759"/>
<dbReference type="GO" id="GO:0003723">
    <property type="term" value="F:RNA binding"/>
    <property type="evidence" value="ECO:0007669"/>
    <property type="project" value="InterPro"/>
</dbReference>
<organism evidence="3 4">
    <name type="scientific">Trypanosoma conorhini</name>
    <dbReference type="NCBI Taxonomy" id="83891"/>
    <lineage>
        <taxon>Eukaryota</taxon>
        <taxon>Discoba</taxon>
        <taxon>Euglenozoa</taxon>
        <taxon>Kinetoplastea</taxon>
        <taxon>Metakinetoplastina</taxon>
        <taxon>Trypanosomatida</taxon>
        <taxon>Trypanosomatidae</taxon>
        <taxon>Trypanosoma</taxon>
    </lineage>
</organism>
<dbReference type="Pfam" id="PF00076">
    <property type="entry name" value="RRM_1"/>
    <property type="match status" value="1"/>
</dbReference>
<proteinExistence type="predicted"/>
<feature type="region of interest" description="Disordered" evidence="1">
    <location>
        <begin position="228"/>
        <end position="303"/>
    </location>
</feature>
<name>A0A3R7NPZ1_9TRYP</name>
<feature type="compositionally biased region" description="Basic and acidic residues" evidence="1">
    <location>
        <begin position="348"/>
        <end position="362"/>
    </location>
</feature>
<feature type="region of interest" description="Disordered" evidence="1">
    <location>
        <begin position="339"/>
        <end position="363"/>
    </location>
</feature>
<evidence type="ECO:0000313" key="3">
    <source>
        <dbReference type="EMBL" id="RNF21602.1"/>
    </source>
</evidence>
<dbReference type="InterPro" id="IPR000504">
    <property type="entry name" value="RRM_dom"/>
</dbReference>
<dbReference type="InterPro" id="IPR012677">
    <property type="entry name" value="Nucleotide-bd_a/b_plait_sf"/>
</dbReference>
<reference evidence="3 4" key="1">
    <citation type="journal article" date="2018" name="BMC Genomics">
        <title>Genomic comparison of Trypanosoma conorhini and Trypanosoma rangeli to Trypanosoma cruzi strains of high and low virulence.</title>
        <authorList>
            <person name="Bradwell K.R."/>
            <person name="Koparde V.N."/>
            <person name="Matveyev A.V."/>
            <person name="Serrano M.G."/>
            <person name="Alves J.M."/>
            <person name="Parikh H."/>
            <person name="Huang B."/>
            <person name="Lee V."/>
            <person name="Espinosa-Alvarez O."/>
            <person name="Ortiz P.A."/>
            <person name="Costa-Martins A.G."/>
            <person name="Teixeira M.M."/>
            <person name="Buck G.A."/>
        </authorList>
    </citation>
    <scope>NUCLEOTIDE SEQUENCE [LARGE SCALE GENOMIC DNA]</scope>
    <source>
        <strain evidence="3 4">025E</strain>
    </source>
</reference>
<evidence type="ECO:0000259" key="2">
    <source>
        <dbReference type="Pfam" id="PF00076"/>
    </source>
</evidence>
<protein>
    <submittedName>
        <fullName evidence="3">Putative RNA-binding protein</fullName>
    </submittedName>
</protein>
<keyword evidence="4" id="KW-1185">Reference proteome</keyword>
<accession>A0A3R7NPZ1</accession>
<dbReference type="AlphaFoldDB" id="A0A3R7NPZ1"/>
<dbReference type="Proteomes" id="UP000284403">
    <property type="component" value="Unassembled WGS sequence"/>
</dbReference>
<feature type="compositionally biased region" description="Low complexity" evidence="1">
    <location>
        <begin position="230"/>
        <end position="252"/>
    </location>
</feature>
<comment type="caution">
    <text evidence="3">The sequence shown here is derived from an EMBL/GenBank/DDBJ whole genome shotgun (WGS) entry which is preliminary data.</text>
</comment>
<feature type="domain" description="RRM" evidence="2">
    <location>
        <begin position="102"/>
        <end position="162"/>
    </location>
</feature>
<dbReference type="InterPro" id="IPR035979">
    <property type="entry name" value="RBD_domain_sf"/>
</dbReference>
<sequence>MGRRSKQAIHTVEKNFRAMTRRQAPLDDNGGLPLPFSVTTDAEAEAAAAARYPFTYRGPNSGENPVQRLHREFKSLSKEERQRLVEEEAADTDLLARTVHLRFLPTGMLQGELAALCAECGEYLRVRICGNSTNAQNWIYGFVEFADRRGAERMLRRSGMELPNGPGKPPLRLKCNAAKQAIVDRVFHDANPPTKTSCIFGSGNFACRTLKEAVDSYYNLKRKEGGVAPTQANAQNSSRSSNTNNTTASLNNELSHSNGTWHPPAPRHHAKPQENSASSLCPPTQTGYHSHSVSNSDEEPAGITPHVHAAATNVNGTVAGDSALAPPLYSQLFQPMSMDQQLGSSSNHDGRSDGATSHEERLNPPFVSQFPVVSSGFQTSFSSLPPPQDSKVERGVALARAAMHGARVFAATGEQFYDAVGALRALLNVLDGHGCHPGRRIGLAGVSHTLEEHGVVLGGGEAEATQRVVQLRLLAHLLLSLLFLQKGNNEESLSSIHSAVLCCNSIPVKRLGRTFSQTASVVPAAPDKPHTVCEAAAMKAKDEETEEDVLPVGFDGSAVEETSCTFNPISQAFDFFGHIDVSGEEEQEPTALGVAMDVPRLDEYEVPLETLQAPDAENHTHDVHLQSYVLNLLLTIGLSTEVAHPVVTRCVYVLAANRSKEVFGATLPALEQTLLEGGVHRLRPVLFPQLEDQNFLETFLQSLGAGEAAPEEVFWSTLPPLHMVRCFPLPRGDASWQVVQPPTL</sequence>
<feature type="compositionally biased region" description="Polar residues" evidence="1">
    <location>
        <begin position="273"/>
        <end position="295"/>
    </location>
</feature>
<evidence type="ECO:0000313" key="4">
    <source>
        <dbReference type="Proteomes" id="UP000284403"/>
    </source>
</evidence>
<dbReference type="Gene3D" id="3.30.70.330">
    <property type="match status" value="1"/>
</dbReference>
<gene>
    <name evidence="3" type="ORF">Tco025E_03338</name>
</gene>
<evidence type="ECO:0000256" key="1">
    <source>
        <dbReference type="SAM" id="MobiDB-lite"/>
    </source>
</evidence>
<dbReference type="RefSeq" id="XP_029229576.1">
    <property type="nucleotide sequence ID" value="XM_029370257.1"/>
</dbReference>